<dbReference type="PANTHER" id="PTHR14963:SF7">
    <property type="entry name" value="RHO GTPASE-ACTIVATING PROTEIN 19"/>
    <property type="match status" value="1"/>
</dbReference>
<feature type="region of interest" description="Disordered" evidence="5">
    <location>
        <begin position="384"/>
        <end position="447"/>
    </location>
</feature>
<dbReference type="GO" id="GO:0007165">
    <property type="term" value="P:signal transduction"/>
    <property type="evidence" value="ECO:0007669"/>
    <property type="project" value="InterPro"/>
</dbReference>
<keyword evidence="1" id="KW-0343">GTPase activation</keyword>
<evidence type="ECO:0000313" key="7">
    <source>
        <dbReference type="Ensembl" id="ENSAMXP00005029913.1"/>
    </source>
</evidence>
<evidence type="ECO:0000256" key="5">
    <source>
        <dbReference type="SAM" id="MobiDB-lite"/>
    </source>
</evidence>
<dbReference type="Gene3D" id="1.10.555.10">
    <property type="entry name" value="Rho GTPase activation protein"/>
    <property type="match status" value="1"/>
</dbReference>
<accession>A0A8B9K1J4</accession>
<dbReference type="SUPFAM" id="SSF48350">
    <property type="entry name" value="GTPase activation domain, GAP"/>
    <property type="match status" value="1"/>
</dbReference>
<dbReference type="CDD" id="cd04392">
    <property type="entry name" value="RhoGAP_ARHGAP19"/>
    <property type="match status" value="1"/>
</dbReference>
<evidence type="ECO:0000256" key="2">
    <source>
        <dbReference type="ARBA" id="ARBA00055252"/>
    </source>
</evidence>
<evidence type="ECO:0000259" key="6">
    <source>
        <dbReference type="PROSITE" id="PS50238"/>
    </source>
</evidence>
<organism evidence="7 8">
    <name type="scientific">Astyanax mexicanus</name>
    <name type="common">Blind cave fish</name>
    <name type="synonym">Astyanax fasciatus mexicanus</name>
    <dbReference type="NCBI Taxonomy" id="7994"/>
    <lineage>
        <taxon>Eukaryota</taxon>
        <taxon>Metazoa</taxon>
        <taxon>Chordata</taxon>
        <taxon>Craniata</taxon>
        <taxon>Vertebrata</taxon>
        <taxon>Euteleostomi</taxon>
        <taxon>Actinopterygii</taxon>
        <taxon>Neopterygii</taxon>
        <taxon>Teleostei</taxon>
        <taxon>Ostariophysi</taxon>
        <taxon>Characiformes</taxon>
        <taxon>Characoidei</taxon>
        <taxon>Acestrorhamphidae</taxon>
        <taxon>Acestrorhamphinae</taxon>
        <taxon>Astyanax</taxon>
    </lineage>
</organism>
<name>A0A8B9K1J4_ASTMX</name>
<dbReference type="SMART" id="SM00324">
    <property type="entry name" value="RhoGAP"/>
    <property type="match status" value="1"/>
</dbReference>
<dbReference type="FunFam" id="1.10.555.10:FF:000022">
    <property type="entry name" value="rho GTPase-activating protein 19"/>
    <property type="match status" value="1"/>
</dbReference>
<dbReference type="GO" id="GO:0051056">
    <property type="term" value="P:regulation of small GTPase mediated signal transduction"/>
    <property type="evidence" value="ECO:0007669"/>
    <property type="project" value="TreeGrafter"/>
</dbReference>
<dbReference type="AlphaFoldDB" id="A0A8B9K1J4"/>
<dbReference type="InterPro" id="IPR008936">
    <property type="entry name" value="Rho_GTPase_activation_prot"/>
</dbReference>
<dbReference type="GO" id="GO:0005737">
    <property type="term" value="C:cytoplasm"/>
    <property type="evidence" value="ECO:0007669"/>
    <property type="project" value="TreeGrafter"/>
</dbReference>
<feature type="region of interest" description="Disordered" evidence="5">
    <location>
        <begin position="326"/>
        <end position="370"/>
    </location>
</feature>
<sequence>MYTSNCGCIWAKNLLLRESNNNTGSRGTVCNIVISQEMPQNQPVIFNPDFFVEKLRHEKPHVFTELLLSNVTRLMDLPGAEFSQLQGESELKLPASTGFLRLPNFLKRKEKGVVFGAPLTEEGIAQIYQLIEYLGKNLHVEGLFRVPGNSIRQQALREMLNAGADIDLETGDYHPHDVATLLKTFLGELPEPLLTHRHYHAHLKIAEMTLFDEKGNKTSVPHKERQIEALQLLFMLLPPANRSLLKLLLDLLYQTAKKQDKNKMSAHNLAIMFAPHIIWPKNVTASNLQDNLHKLNSGISFLIKHSQKLFRAPSYIKDHARMLFTGSRTPQSKDDMELCSGTVSRTRLPSKRSSDEHDGGGQQQQQHHTQDALRDLFNHVTNMPESAKKKKLIRQFNKQGTPVRENTRPPSNTKHGRSRSLGGLIKSASSIKRTPLSPAQQSSLSLP</sequence>
<dbReference type="GO" id="GO:0005096">
    <property type="term" value="F:GTPase activator activity"/>
    <property type="evidence" value="ECO:0007669"/>
    <property type="project" value="UniProtKB-KW"/>
</dbReference>
<proteinExistence type="predicted"/>
<feature type="domain" description="Rho-GAP" evidence="6">
    <location>
        <begin position="100"/>
        <end position="310"/>
    </location>
</feature>
<dbReference type="Proteomes" id="UP000694621">
    <property type="component" value="Unplaced"/>
</dbReference>
<dbReference type="Ensembl" id="ENSAMXT00005032775.1">
    <property type="protein sequence ID" value="ENSAMXP00005029913.1"/>
    <property type="gene ID" value="ENSAMXG00005014727.1"/>
</dbReference>
<dbReference type="PROSITE" id="PS50238">
    <property type="entry name" value="RHOGAP"/>
    <property type="match status" value="1"/>
</dbReference>
<evidence type="ECO:0000256" key="4">
    <source>
        <dbReference type="ARBA" id="ARBA00083391"/>
    </source>
</evidence>
<dbReference type="PANTHER" id="PTHR14963">
    <property type="entry name" value="RHO GTPASE ACTIVATING PROTEIN 18,19-RELATED"/>
    <property type="match status" value="1"/>
</dbReference>
<protein>
    <recommendedName>
        <fullName evidence="3">Rho GTPase-activating protein 19</fullName>
    </recommendedName>
    <alternativeName>
        <fullName evidence="4">Rho-type GTPase-activating protein 19</fullName>
    </alternativeName>
</protein>
<dbReference type="InterPro" id="IPR047941">
    <property type="entry name" value="ARHGAP19_RhoGAP"/>
</dbReference>
<evidence type="ECO:0000313" key="8">
    <source>
        <dbReference type="Proteomes" id="UP000694621"/>
    </source>
</evidence>
<evidence type="ECO:0000256" key="1">
    <source>
        <dbReference type="ARBA" id="ARBA00022468"/>
    </source>
</evidence>
<dbReference type="Pfam" id="PF00620">
    <property type="entry name" value="RhoGAP"/>
    <property type="match status" value="1"/>
</dbReference>
<evidence type="ECO:0000256" key="3">
    <source>
        <dbReference type="ARBA" id="ARBA00070235"/>
    </source>
</evidence>
<comment type="function">
    <text evidence="2">GTPase activator for the Rho-type GTPases by converting them to an inactive GDP-bound state.</text>
</comment>
<feature type="compositionally biased region" description="Low complexity" evidence="5">
    <location>
        <begin position="435"/>
        <end position="447"/>
    </location>
</feature>
<dbReference type="InterPro" id="IPR000198">
    <property type="entry name" value="RhoGAP_dom"/>
</dbReference>
<reference evidence="7" key="1">
    <citation type="submission" date="2025-08" db="UniProtKB">
        <authorList>
            <consortium name="Ensembl"/>
        </authorList>
    </citation>
    <scope>IDENTIFICATION</scope>
</reference>